<dbReference type="EMBL" id="JARJCM010000040">
    <property type="protein sequence ID" value="KAJ7036880.1"/>
    <property type="molecule type" value="Genomic_DNA"/>
</dbReference>
<evidence type="ECO:0008006" key="4">
    <source>
        <dbReference type="Google" id="ProtNLM"/>
    </source>
</evidence>
<gene>
    <name evidence="2" type="ORF">C8F04DRAFT_1093726</name>
</gene>
<reference evidence="2" key="1">
    <citation type="submission" date="2023-03" db="EMBL/GenBank/DDBJ databases">
        <title>Massive genome expansion in bonnet fungi (Mycena s.s.) driven by repeated elements and novel gene families across ecological guilds.</title>
        <authorList>
            <consortium name="Lawrence Berkeley National Laboratory"/>
            <person name="Harder C.B."/>
            <person name="Miyauchi S."/>
            <person name="Viragh M."/>
            <person name="Kuo A."/>
            <person name="Thoen E."/>
            <person name="Andreopoulos B."/>
            <person name="Lu D."/>
            <person name="Skrede I."/>
            <person name="Drula E."/>
            <person name="Henrissat B."/>
            <person name="Morin E."/>
            <person name="Kohler A."/>
            <person name="Barry K."/>
            <person name="LaButti K."/>
            <person name="Morin E."/>
            <person name="Salamov A."/>
            <person name="Lipzen A."/>
            <person name="Mereny Z."/>
            <person name="Hegedus B."/>
            <person name="Baldrian P."/>
            <person name="Stursova M."/>
            <person name="Weitz H."/>
            <person name="Taylor A."/>
            <person name="Grigoriev I.V."/>
            <person name="Nagy L.G."/>
            <person name="Martin F."/>
            <person name="Kauserud H."/>
        </authorList>
    </citation>
    <scope>NUCLEOTIDE SEQUENCE</scope>
    <source>
        <strain evidence="2">CBHHK200</strain>
    </source>
</reference>
<feature type="compositionally biased region" description="Acidic residues" evidence="1">
    <location>
        <begin position="1"/>
        <end position="10"/>
    </location>
</feature>
<evidence type="ECO:0000313" key="2">
    <source>
        <dbReference type="EMBL" id="KAJ7036880.1"/>
    </source>
</evidence>
<comment type="caution">
    <text evidence="2">The sequence shown here is derived from an EMBL/GenBank/DDBJ whole genome shotgun (WGS) entry which is preliminary data.</text>
</comment>
<protein>
    <recommendedName>
        <fullName evidence="4">BTB domain-containing protein</fullName>
    </recommendedName>
</protein>
<feature type="compositionally biased region" description="Low complexity" evidence="1">
    <location>
        <begin position="12"/>
        <end position="32"/>
    </location>
</feature>
<dbReference type="Proteomes" id="UP001218188">
    <property type="component" value="Unassembled WGS sequence"/>
</dbReference>
<evidence type="ECO:0000313" key="3">
    <source>
        <dbReference type="Proteomes" id="UP001218188"/>
    </source>
</evidence>
<feature type="region of interest" description="Disordered" evidence="1">
    <location>
        <begin position="1"/>
        <end position="40"/>
    </location>
</feature>
<accession>A0AAD6T1T8</accession>
<proteinExistence type="predicted"/>
<keyword evidence="3" id="KW-1185">Reference proteome</keyword>
<sequence>MIVVSDDEDTGTGRARTTSTSRKTRSSKASPSKPKPIDASKIIVVRPTRAVTRSAARDSLQSTVEPAPSFKRELDDTATLLSAPTSKRAKIASSELDISVSSPSKRANISASSQHTSRLFVKHARFWALDGNAILQFGSVALRVHQSRLSTQSVWFDKLFDQRAGCEPLLEADEESINDVVVEELGGFDVFRLDLIGSVDDFEALLTAMEDAIAFHYALPTFPTAAAIFRAATTFKFNKFVEFTRKYFLETFSEDLDKVDATLIPYAAAAVTLGRKWNIPGILKRAFYELLRAPPATTTANDEEAPGVPAVGDRLKGLEPADLTLLADAQKHLTAAWMTVFLRPDGTVCPAKTPCSATKRNGGWTAIAGKGKILQKFLLDPICGLDALTEVKWDEAHGFCGKCAAARNASFLKRKAQIWEDMDVWFRIPVEKGAEEKGNDSA</sequence>
<name>A0AAD6T1T8_9AGAR</name>
<dbReference type="AlphaFoldDB" id="A0AAD6T1T8"/>
<evidence type="ECO:0000256" key="1">
    <source>
        <dbReference type="SAM" id="MobiDB-lite"/>
    </source>
</evidence>
<organism evidence="2 3">
    <name type="scientific">Mycena alexandri</name>
    <dbReference type="NCBI Taxonomy" id="1745969"/>
    <lineage>
        <taxon>Eukaryota</taxon>
        <taxon>Fungi</taxon>
        <taxon>Dikarya</taxon>
        <taxon>Basidiomycota</taxon>
        <taxon>Agaricomycotina</taxon>
        <taxon>Agaricomycetes</taxon>
        <taxon>Agaricomycetidae</taxon>
        <taxon>Agaricales</taxon>
        <taxon>Marasmiineae</taxon>
        <taxon>Mycenaceae</taxon>
        <taxon>Mycena</taxon>
    </lineage>
</organism>